<dbReference type="Pfam" id="PF02771">
    <property type="entry name" value="Acyl-CoA_dh_N"/>
    <property type="match status" value="1"/>
</dbReference>
<comment type="caution">
    <text evidence="2">The sequence shown here is derived from an EMBL/GenBank/DDBJ whole genome shotgun (WGS) entry which is preliminary data.</text>
</comment>
<evidence type="ECO:0000259" key="1">
    <source>
        <dbReference type="Pfam" id="PF02771"/>
    </source>
</evidence>
<dbReference type="Gene3D" id="2.40.110.10">
    <property type="entry name" value="Butyryl-CoA Dehydrogenase, subunit A, domain 2"/>
    <property type="match status" value="1"/>
</dbReference>
<sequence>MDGAGPVLRGTGTASVLERVRRRVSNELKPEADRIDREGHYPLATLQGFGADGAFALHLAGHTPLARADLWAAIEAMAAIGSACMSSAFCAWCQDACGWYLENTANAALRERLQGGVASAALMGATGLSNPVKALSGIEPFNLQGKKVPGGWRVNGVLPWVSNLGEGHVFGTIFQAADDPAHKVMGLFTCGANGVSIRQSAHFVALEGTGTFGIRFRDAFIPEEDLLADPLGGMARRIRPGFILLQTGMGFGVIEGCIEAMQRPGTGSGSSNRFLPDGPAELCDRAAALRDTVAALAATPHDPSDDYMRRVLEARLAVSELTLAATQSAVLHAGARGYLIGSGVHRRQREGVFVAIITPSVRHLRQELAGMARN</sequence>
<dbReference type="InterPro" id="IPR037069">
    <property type="entry name" value="AcylCoA_DH/ox_N_sf"/>
</dbReference>
<organism evidence="2 3">
    <name type="scientific">Muricoccus vinaceus</name>
    <dbReference type="NCBI Taxonomy" id="424704"/>
    <lineage>
        <taxon>Bacteria</taxon>
        <taxon>Pseudomonadati</taxon>
        <taxon>Pseudomonadota</taxon>
        <taxon>Alphaproteobacteria</taxon>
        <taxon>Acetobacterales</taxon>
        <taxon>Roseomonadaceae</taxon>
        <taxon>Muricoccus</taxon>
    </lineage>
</organism>
<dbReference type="PANTHER" id="PTHR43884">
    <property type="entry name" value="ACYL-COA DEHYDROGENASE"/>
    <property type="match status" value="1"/>
</dbReference>
<keyword evidence="3" id="KW-1185">Reference proteome</keyword>
<feature type="domain" description="Acyl-CoA dehydrogenase/oxidase N-terminal" evidence="1">
    <location>
        <begin position="16"/>
        <end position="119"/>
    </location>
</feature>
<evidence type="ECO:0000313" key="2">
    <source>
        <dbReference type="EMBL" id="MFC0387000.1"/>
    </source>
</evidence>
<evidence type="ECO:0000313" key="3">
    <source>
        <dbReference type="Proteomes" id="UP001589789"/>
    </source>
</evidence>
<dbReference type="PANTHER" id="PTHR43884:SF12">
    <property type="entry name" value="ISOVALERYL-COA DEHYDROGENASE, MITOCHONDRIAL-RELATED"/>
    <property type="match status" value="1"/>
</dbReference>
<dbReference type="InterPro" id="IPR046373">
    <property type="entry name" value="Acyl-CoA_Oxase/DH_mid-dom_sf"/>
</dbReference>
<dbReference type="EMBL" id="JBHLVZ010000043">
    <property type="protein sequence ID" value="MFC0387000.1"/>
    <property type="molecule type" value="Genomic_DNA"/>
</dbReference>
<dbReference type="Proteomes" id="UP001589789">
    <property type="component" value="Unassembled WGS sequence"/>
</dbReference>
<protein>
    <submittedName>
        <fullName evidence="2">Acyl-CoA dehydrogenase family protein</fullName>
    </submittedName>
</protein>
<name>A0ABV6ITR4_9PROT</name>
<dbReference type="SUPFAM" id="SSF47203">
    <property type="entry name" value="Acyl-CoA dehydrogenase C-terminal domain-like"/>
    <property type="match status" value="1"/>
</dbReference>
<dbReference type="Gene3D" id="1.10.540.10">
    <property type="entry name" value="Acyl-CoA dehydrogenase/oxidase, N-terminal domain"/>
    <property type="match status" value="1"/>
</dbReference>
<dbReference type="RefSeq" id="WP_377052015.1">
    <property type="nucleotide sequence ID" value="NZ_JBHLVZ010000043.1"/>
</dbReference>
<dbReference type="InterPro" id="IPR013786">
    <property type="entry name" value="AcylCoA_DH/ox_N"/>
</dbReference>
<dbReference type="SUPFAM" id="SSF56645">
    <property type="entry name" value="Acyl-CoA dehydrogenase NM domain-like"/>
    <property type="match status" value="1"/>
</dbReference>
<dbReference type="InterPro" id="IPR036250">
    <property type="entry name" value="AcylCo_DH-like_C"/>
</dbReference>
<gene>
    <name evidence="2" type="ORF">ACFFIC_15790</name>
</gene>
<accession>A0ABV6ITR4</accession>
<proteinExistence type="predicted"/>
<dbReference type="InterPro" id="IPR009100">
    <property type="entry name" value="AcylCoA_DH/oxidase_NM_dom_sf"/>
</dbReference>
<reference evidence="2 3" key="1">
    <citation type="submission" date="2024-09" db="EMBL/GenBank/DDBJ databases">
        <authorList>
            <person name="Sun Q."/>
            <person name="Mori K."/>
        </authorList>
    </citation>
    <scope>NUCLEOTIDE SEQUENCE [LARGE SCALE GENOMIC DNA]</scope>
    <source>
        <strain evidence="2 3">CCM 7468</strain>
    </source>
</reference>